<organism evidence="1 2">
    <name type="scientific">Methylobacterium oryzae CBMB20</name>
    <dbReference type="NCBI Taxonomy" id="693986"/>
    <lineage>
        <taxon>Bacteria</taxon>
        <taxon>Pseudomonadati</taxon>
        <taxon>Pseudomonadota</taxon>
        <taxon>Alphaproteobacteria</taxon>
        <taxon>Hyphomicrobiales</taxon>
        <taxon>Methylobacteriaceae</taxon>
        <taxon>Methylobacterium</taxon>
    </lineage>
</organism>
<proteinExistence type="predicted"/>
<sequence>MAAKPAIIPLPMLFITVIQWFKHAVRALGGSELPLSR</sequence>
<gene>
    <name evidence="1" type="ORF">MOC_2969</name>
</gene>
<dbReference type="KEGG" id="mor:MOC_2969"/>
<dbReference type="AlphaFoldDB" id="A0A089Q819"/>
<keyword evidence="2" id="KW-1185">Reference proteome</keyword>
<dbReference type="EMBL" id="CP003811">
    <property type="protein sequence ID" value="AIQ90724.1"/>
    <property type="molecule type" value="Genomic_DNA"/>
</dbReference>
<name>A0A089Q819_9HYPH</name>
<dbReference type="Proteomes" id="UP000029492">
    <property type="component" value="Chromosome"/>
</dbReference>
<protein>
    <submittedName>
        <fullName evidence="1">Protein of unassigned function</fullName>
    </submittedName>
</protein>
<evidence type="ECO:0000313" key="2">
    <source>
        <dbReference type="Proteomes" id="UP000029492"/>
    </source>
</evidence>
<dbReference type="HOGENOM" id="CLU_3345851_0_0_5"/>
<accession>A0A089Q819</accession>
<evidence type="ECO:0000313" key="1">
    <source>
        <dbReference type="EMBL" id="AIQ90724.1"/>
    </source>
</evidence>
<reference evidence="1 2" key="1">
    <citation type="journal article" date="2014" name="PLoS ONE">
        <title>Genome Information of Methylobacterium oryzae, a Plant-Probiotic Methylotroph in the Phyllosphere.</title>
        <authorList>
            <person name="Kwak M.J."/>
            <person name="Jeong H."/>
            <person name="Madhaiyan M."/>
            <person name="Lee Y."/>
            <person name="Sa T.M."/>
            <person name="Oh T.K."/>
            <person name="Kim J.F."/>
        </authorList>
    </citation>
    <scope>NUCLEOTIDE SEQUENCE [LARGE SCALE GENOMIC DNA]</scope>
    <source>
        <strain evidence="1 2">CBMB20</strain>
    </source>
</reference>